<comment type="caution">
    <text evidence="3">The sequence shown here is derived from an EMBL/GenBank/DDBJ whole genome shotgun (WGS) entry which is preliminary data.</text>
</comment>
<dbReference type="InterPro" id="IPR057721">
    <property type="entry name" value="BCD1_alpha/beta"/>
</dbReference>
<dbReference type="Pfam" id="PF25790">
    <property type="entry name" value="BCD1"/>
    <property type="match status" value="1"/>
</dbReference>
<dbReference type="EMBL" id="NAJN01000041">
    <property type="protein sequence ID" value="TKA80925.1"/>
    <property type="molecule type" value="Genomic_DNA"/>
</dbReference>
<dbReference type="AlphaFoldDB" id="A0A4U0Y0B4"/>
<evidence type="ECO:0000256" key="1">
    <source>
        <dbReference type="SAM" id="MobiDB-lite"/>
    </source>
</evidence>
<feature type="region of interest" description="Disordered" evidence="1">
    <location>
        <begin position="1"/>
        <end position="77"/>
    </location>
</feature>
<name>A0A4U0Y0B4_9PEZI</name>
<keyword evidence="4" id="KW-1185">Reference proteome</keyword>
<dbReference type="STRING" id="331657.A0A4U0Y0B4"/>
<evidence type="ECO:0000313" key="3">
    <source>
        <dbReference type="EMBL" id="TKA80925.1"/>
    </source>
</evidence>
<sequence length="212" mass="22966">MESVSVQKENRTSRTNDRSVGEDKAEAEVSSPQPVMDKAIGTKAEVPSKEETTQVMMPSVTNEPQPEHHSEKDANAAEPAGAAADVFFIDTVPEPPEPHFYLVKPYTSTSRRVLIPLSSSATLADSLRGQVVLEFPTIQLLPHPSHALPSNFMLEAEYLGESKREEQELDELLKHVQPLGDEGEGVGGGAGSDVVPDREIIEMLRKDVGGGL</sequence>
<reference evidence="3 4" key="1">
    <citation type="submission" date="2017-03" db="EMBL/GenBank/DDBJ databases">
        <title>Genomes of endolithic fungi from Antarctica.</title>
        <authorList>
            <person name="Coleine C."/>
            <person name="Masonjones S."/>
            <person name="Stajich J.E."/>
        </authorList>
    </citation>
    <scope>NUCLEOTIDE SEQUENCE [LARGE SCALE GENOMIC DNA]</scope>
    <source>
        <strain evidence="3 4">CCFEE 5187</strain>
    </source>
</reference>
<organism evidence="3 4">
    <name type="scientific">Cryomyces minteri</name>
    <dbReference type="NCBI Taxonomy" id="331657"/>
    <lineage>
        <taxon>Eukaryota</taxon>
        <taxon>Fungi</taxon>
        <taxon>Dikarya</taxon>
        <taxon>Ascomycota</taxon>
        <taxon>Pezizomycotina</taxon>
        <taxon>Dothideomycetes</taxon>
        <taxon>Dothideomycetes incertae sedis</taxon>
        <taxon>Cryomyces</taxon>
    </lineage>
</organism>
<dbReference type="OrthoDB" id="272357at2759"/>
<feature type="compositionally biased region" description="Basic and acidic residues" evidence="1">
    <location>
        <begin position="8"/>
        <end position="27"/>
    </location>
</feature>
<gene>
    <name evidence="3" type="ORF">B0A49_00938</name>
</gene>
<proteinExistence type="predicted"/>
<protein>
    <recommendedName>
        <fullName evidence="2">BCD1 alpha/beta domain-containing protein</fullName>
    </recommendedName>
</protein>
<feature type="compositionally biased region" description="Basic and acidic residues" evidence="1">
    <location>
        <begin position="65"/>
        <end position="75"/>
    </location>
</feature>
<accession>A0A4U0Y0B4</accession>
<dbReference type="Proteomes" id="UP000308768">
    <property type="component" value="Unassembled WGS sequence"/>
</dbReference>
<evidence type="ECO:0000259" key="2">
    <source>
        <dbReference type="Pfam" id="PF25790"/>
    </source>
</evidence>
<evidence type="ECO:0000313" key="4">
    <source>
        <dbReference type="Proteomes" id="UP000308768"/>
    </source>
</evidence>
<feature type="compositionally biased region" description="Polar residues" evidence="1">
    <location>
        <begin position="53"/>
        <end position="64"/>
    </location>
</feature>
<feature type="domain" description="BCD1 alpha/beta" evidence="2">
    <location>
        <begin position="95"/>
        <end position="140"/>
    </location>
</feature>